<dbReference type="EMBL" id="JAGKQM010000003">
    <property type="protein sequence ID" value="KAH0935769.1"/>
    <property type="molecule type" value="Genomic_DNA"/>
</dbReference>
<comment type="subcellular location">
    <subcellularLocation>
        <location evidence="1">Nucleus</location>
    </subcellularLocation>
</comment>
<evidence type="ECO:0000256" key="4">
    <source>
        <dbReference type="SAM" id="Coils"/>
    </source>
</evidence>
<feature type="domain" description="Mnd1 HTH" evidence="6">
    <location>
        <begin position="235"/>
        <end position="293"/>
    </location>
</feature>
<dbReference type="PANTHER" id="PTHR22761:SF75">
    <property type="entry name" value="VACUOLAR PROTEIN SORTING-ASSOCIATED PROTEIN 32 HOMOLOG 2"/>
    <property type="match status" value="1"/>
</dbReference>
<comment type="caution">
    <text evidence="8">The sequence shown here is derived from an EMBL/GenBank/DDBJ whole genome shotgun (WGS) entry which is preliminary data.</text>
</comment>
<evidence type="ECO:0000256" key="1">
    <source>
        <dbReference type="ARBA" id="ARBA00004123"/>
    </source>
</evidence>
<feature type="coiled-coil region" evidence="4">
    <location>
        <begin position="304"/>
        <end position="365"/>
    </location>
</feature>
<dbReference type="Pfam" id="PF03962">
    <property type="entry name" value="Mnd1"/>
    <property type="match status" value="1"/>
</dbReference>
<evidence type="ECO:0000313" key="9">
    <source>
        <dbReference type="Proteomes" id="UP000824890"/>
    </source>
</evidence>
<reference evidence="8 9" key="1">
    <citation type="submission" date="2021-05" db="EMBL/GenBank/DDBJ databases">
        <title>Genome Assembly of Synthetic Allotetraploid Brassica napus Reveals Homoeologous Exchanges between Subgenomes.</title>
        <authorList>
            <person name="Davis J.T."/>
        </authorList>
    </citation>
    <scope>NUCLEOTIDE SEQUENCE [LARGE SCALE GENOMIC DNA]</scope>
    <source>
        <strain evidence="9">cv. Da-Ae</strain>
        <tissue evidence="8">Seedling</tissue>
    </source>
</reference>
<evidence type="ECO:0000256" key="3">
    <source>
        <dbReference type="ARBA" id="ARBA00023242"/>
    </source>
</evidence>
<evidence type="ECO:0000259" key="7">
    <source>
        <dbReference type="Pfam" id="PF18517"/>
    </source>
</evidence>
<dbReference type="Proteomes" id="UP000824890">
    <property type="component" value="Unassembled WGS sequence"/>
</dbReference>
<evidence type="ECO:0000313" key="8">
    <source>
        <dbReference type="EMBL" id="KAH0935769.1"/>
    </source>
</evidence>
<keyword evidence="3" id="KW-0539">Nucleus</keyword>
<organism evidence="8 9">
    <name type="scientific">Brassica napus</name>
    <name type="common">Rape</name>
    <dbReference type="NCBI Taxonomy" id="3708"/>
    <lineage>
        <taxon>Eukaryota</taxon>
        <taxon>Viridiplantae</taxon>
        <taxon>Streptophyta</taxon>
        <taxon>Embryophyta</taxon>
        <taxon>Tracheophyta</taxon>
        <taxon>Spermatophyta</taxon>
        <taxon>Magnoliopsida</taxon>
        <taxon>eudicotyledons</taxon>
        <taxon>Gunneridae</taxon>
        <taxon>Pentapetalae</taxon>
        <taxon>rosids</taxon>
        <taxon>malvids</taxon>
        <taxon>Brassicales</taxon>
        <taxon>Brassicaceae</taxon>
        <taxon>Brassiceae</taxon>
        <taxon>Brassica</taxon>
    </lineage>
</organism>
<dbReference type="InterPro" id="IPR040661">
    <property type="entry name" value="LZ3wCH"/>
</dbReference>
<protein>
    <recommendedName>
        <fullName evidence="10">Meiotic nuclear division protein 1 homolog</fullName>
    </recommendedName>
</protein>
<accession>A0ABQ8E2C7</accession>
<feature type="domain" description="Leucine zipper with capping helix" evidence="7">
    <location>
        <begin position="369"/>
        <end position="425"/>
    </location>
</feature>
<name>A0ABQ8E2C7_BRANA</name>
<feature type="region of interest" description="Disordered" evidence="5">
    <location>
        <begin position="431"/>
        <end position="451"/>
    </location>
</feature>
<proteinExistence type="predicted"/>
<evidence type="ECO:0000256" key="2">
    <source>
        <dbReference type="ARBA" id="ARBA00023054"/>
    </source>
</evidence>
<keyword evidence="2 4" id="KW-0175">Coiled coil</keyword>
<dbReference type="InterPro" id="IPR040453">
    <property type="entry name" value="Mnd1_HTH"/>
</dbReference>
<keyword evidence="9" id="KW-1185">Reference proteome</keyword>
<feature type="coiled-coil region" evidence="4">
    <location>
        <begin position="12"/>
        <end position="39"/>
    </location>
</feature>
<dbReference type="Pfam" id="PF18517">
    <property type="entry name" value="LZ3wCH"/>
    <property type="match status" value="1"/>
</dbReference>
<evidence type="ECO:0008006" key="10">
    <source>
        <dbReference type="Google" id="ProtNLM"/>
    </source>
</evidence>
<dbReference type="Pfam" id="PF03357">
    <property type="entry name" value="Snf7"/>
    <property type="match status" value="1"/>
</dbReference>
<dbReference type="Gene3D" id="1.10.287.1060">
    <property type="entry name" value="ESAT-6-like"/>
    <property type="match status" value="1"/>
</dbReference>
<sequence>MMNRLFGKPKPETNALQTLDKLNETLEMLEKKEKVLLKKAGQEVEKAKEYTRAKNKRAAIQCLKRKRLYEQQVEQLGNFQLRIHDQMIMLEGAKATTETVDALRSGASAMKAMQKATNIDDVDKTMDEINEQTENMKQIQEALSTPIGAAADFDEVISRFEADLYALINTNRRCEGKKARPKYLEASSTIFISNIFPERGEKGVSRVSDFIHHHEQRIVMSKKRGLSLEEKREKMLQIFYDSQDFFLLKELEKMGPKKGVISQSVKDVIQSLVDDDLVAKDKIGISVYFWSLPSCAGNQLRSVRQKLESDLQGSNKKLAELVDQCDALKKGREESEERTEALAQLQDIEKKHKELKNEMVQFADNDPATLEAMRAAIEVAHQSANRWTDNIFTLRQWCSNNFPQAKEQLEHLYTEAGITEDFDYLELSSFPLSSSSHDPETPKQLLVEDQA</sequence>
<dbReference type="PANTHER" id="PTHR22761">
    <property type="entry name" value="CHARGED MULTIVESICULAR BODY PROTEIN"/>
    <property type="match status" value="1"/>
</dbReference>
<dbReference type="InterPro" id="IPR005024">
    <property type="entry name" value="Snf7_fam"/>
</dbReference>
<gene>
    <name evidence="8" type="ORF">HID58_012886</name>
</gene>
<evidence type="ECO:0000259" key="6">
    <source>
        <dbReference type="Pfam" id="PF03962"/>
    </source>
</evidence>
<evidence type="ECO:0000256" key="5">
    <source>
        <dbReference type="SAM" id="MobiDB-lite"/>
    </source>
</evidence>